<dbReference type="Gene3D" id="3.90.1590.10">
    <property type="entry name" value="glutathione-dependent formaldehyde- activating enzyme (gfa)"/>
    <property type="match status" value="1"/>
</dbReference>
<evidence type="ECO:0000256" key="1">
    <source>
        <dbReference type="ARBA" id="ARBA00005495"/>
    </source>
</evidence>
<reference evidence="5 6" key="1">
    <citation type="submission" date="2014-04" db="EMBL/GenBank/DDBJ databases">
        <title>Marinobacterium kochiensis sp. nov., isolated from sediment sample collected from Kochi backwaters in Kerala, India.</title>
        <authorList>
            <person name="Singh A."/>
            <person name="Pinnaka A.K."/>
        </authorList>
    </citation>
    <scope>NUCLEOTIDE SEQUENCE [LARGE SCALE GENOMIC DNA]</scope>
    <source>
        <strain evidence="5 6">AK27</strain>
    </source>
</reference>
<proteinExistence type="inferred from homology"/>
<sequence length="118" mass="13159">MSLHLGTCHCSICRKWGGGPMFAVDCGTDVSFSGAEHVARFSSSDWAERGFCSHCGTHLFYRLKESGQYIVPAGLMEFPEAPVFDHQIFIDEKPAYYDFANQTKTMTGAEVFAQFSQE</sequence>
<dbReference type="Pfam" id="PF04828">
    <property type="entry name" value="GFA"/>
    <property type="match status" value="1"/>
</dbReference>
<dbReference type="InterPro" id="IPR011057">
    <property type="entry name" value="Mss4-like_sf"/>
</dbReference>
<evidence type="ECO:0000256" key="3">
    <source>
        <dbReference type="ARBA" id="ARBA00022833"/>
    </source>
</evidence>
<dbReference type="AlphaFoldDB" id="A0A081FYR6"/>
<comment type="caution">
    <text evidence="5">The sequence shown here is derived from an EMBL/GenBank/DDBJ whole genome shotgun (WGS) entry which is preliminary data.</text>
</comment>
<dbReference type="Proteomes" id="UP000028252">
    <property type="component" value="Unassembled WGS sequence"/>
</dbReference>
<evidence type="ECO:0000259" key="4">
    <source>
        <dbReference type="PROSITE" id="PS51891"/>
    </source>
</evidence>
<keyword evidence="2" id="KW-0479">Metal-binding</keyword>
<organism evidence="5 6">
    <name type="scientific">Marinobacterium lacunae</name>
    <dbReference type="NCBI Taxonomy" id="1232683"/>
    <lineage>
        <taxon>Bacteria</taxon>
        <taxon>Pseudomonadati</taxon>
        <taxon>Pseudomonadota</taxon>
        <taxon>Gammaproteobacteria</taxon>
        <taxon>Oceanospirillales</taxon>
        <taxon>Oceanospirillaceae</taxon>
        <taxon>Marinobacterium</taxon>
    </lineage>
</organism>
<name>A0A081FYR6_9GAMM</name>
<accession>A0A081FYR6</accession>
<evidence type="ECO:0000256" key="2">
    <source>
        <dbReference type="ARBA" id="ARBA00022723"/>
    </source>
</evidence>
<evidence type="ECO:0000313" key="5">
    <source>
        <dbReference type="EMBL" id="KEA63671.1"/>
    </source>
</evidence>
<protein>
    <submittedName>
        <fullName evidence="5">Gfa-like protein</fullName>
    </submittedName>
</protein>
<dbReference type="PATRIC" id="fig|1232683.4.peg.2086"/>
<dbReference type="PROSITE" id="PS51891">
    <property type="entry name" value="CENP_V_GFA"/>
    <property type="match status" value="1"/>
</dbReference>
<keyword evidence="6" id="KW-1185">Reference proteome</keyword>
<evidence type="ECO:0000313" key="6">
    <source>
        <dbReference type="Proteomes" id="UP000028252"/>
    </source>
</evidence>
<dbReference type="InterPro" id="IPR006913">
    <property type="entry name" value="CENP-V/GFA"/>
</dbReference>
<comment type="similarity">
    <text evidence="1">Belongs to the Gfa family.</text>
</comment>
<dbReference type="GO" id="GO:0016846">
    <property type="term" value="F:carbon-sulfur lyase activity"/>
    <property type="evidence" value="ECO:0007669"/>
    <property type="project" value="InterPro"/>
</dbReference>
<dbReference type="GO" id="GO:0046872">
    <property type="term" value="F:metal ion binding"/>
    <property type="evidence" value="ECO:0007669"/>
    <property type="project" value="UniProtKB-KW"/>
</dbReference>
<dbReference type="EMBL" id="JMQN01000030">
    <property type="protein sequence ID" value="KEA63671.1"/>
    <property type="molecule type" value="Genomic_DNA"/>
</dbReference>
<dbReference type="SUPFAM" id="SSF51316">
    <property type="entry name" value="Mss4-like"/>
    <property type="match status" value="1"/>
</dbReference>
<gene>
    <name evidence="5" type="ORF">ADIMK_2127</name>
</gene>
<dbReference type="eggNOG" id="COG3791">
    <property type="taxonomic scope" value="Bacteria"/>
</dbReference>
<keyword evidence="3" id="KW-0862">Zinc</keyword>
<feature type="domain" description="CENP-V/GFA" evidence="4">
    <location>
        <begin position="1"/>
        <end position="98"/>
    </location>
</feature>